<protein>
    <submittedName>
        <fullName evidence="2">RCG63013</fullName>
    </submittedName>
</protein>
<feature type="region of interest" description="Disordered" evidence="1">
    <location>
        <begin position="36"/>
        <end position="68"/>
    </location>
</feature>
<evidence type="ECO:0000313" key="2">
    <source>
        <dbReference type="EMBL" id="EDL81039.1"/>
    </source>
</evidence>
<proteinExistence type="predicted"/>
<accession>A6ITY8</accession>
<evidence type="ECO:0000256" key="1">
    <source>
        <dbReference type="SAM" id="MobiDB-lite"/>
    </source>
</evidence>
<dbReference type="Proteomes" id="UP000234681">
    <property type="component" value="Chromosome 5"/>
</dbReference>
<reference evidence="3" key="1">
    <citation type="submission" date="2005-09" db="EMBL/GenBank/DDBJ databases">
        <authorList>
            <person name="Mural R.J."/>
            <person name="Li P.W."/>
            <person name="Adams M.D."/>
            <person name="Amanatides P.G."/>
            <person name="Baden-Tillson H."/>
            <person name="Barnstead M."/>
            <person name="Chin S.H."/>
            <person name="Dew I."/>
            <person name="Evans C.A."/>
            <person name="Ferriera S."/>
            <person name="Flanigan M."/>
            <person name="Fosler C."/>
            <person name="Glodek A."/>
            <person name="Gu Z."/>
            <person name="Holt R.A."/>
            <person name="Jennings D."/>
            <person name="Kraft C.L."/>
            <person name="Lu F."/>
            <person name="Nguyen T."/>
            <person name="Nusskern D.R."/>
            <person name="Pfannkoch C.M."/>
            <person name="Sitter C."/>
            <person name="Sutton G.G."/>
            <person name="Venter J.C."/>
            <person name="Wang Z."/>
            <person name="Woodage T."/>
            <person name="Zheng X.H."/>
            <person name="Zhong F."/>
        </authorList>
    </citation>
    <scope>NUCLEOTIDE SEQUENCE [LARGE SCALE GENOMIC DNA]</scope>
    <source>
        <strain>BN</strain>
        <strain evidence="3">Sprague-Dawley</strain>
    </source>
</reference>
<evidence type="ECO:0000313" key="3">
    <source>
        <dbReference type="Proteomes" id="UP000234681"/>
    </source>
</evidence>
<sequence>MSQRRRCPRSCRALRWNCCRRYCCRCARLLLPPQAAAAPGTQKPDWSHRDPTRTQEPRTAACETSSPGSLGSALLAAGAGLETSLASVAEEESALP</sequence>
<organism evidence="2 3">
    <name type="scientific">Rattus norvegicus</name>
    <name type="common">Rat</name>
    <dbReference type="NCBI Taxonomy" id="10116"/>
    <lineage>
        <taxon>Eukaryota</taxon>
        <taxon>Metazoa</taxon>
        <taxon>Chordata</taxon>
        <taxon>Craniata</taxon>
        <taxon>Vertebrata</taxon>
        <taxon>Euteleostomi</taxon>
        <taxon>Mammalia</taxon>
        <taxon>Eutheria</taxon>
        <taxon>Euarchontoglires</taxon>
        <taxon>Glires</taxon>
        <taxon>Rodentia</taxon>
        <taxon>Myomorpha</taxon>
        <taxon>Muroidea</taxon>
        <taxon>Muridae</taxon>
        <taxon>Murinae</taxon>
        <taxon>Rattus</taxon>
    </lineage>
</organism>
<dbReference type="EMBL" id="CH473968">
    <property type="protein sequence ID" value="EDL81039.1"/>
    <property type="molecule type" value="Genomic_DNA"/>
</dbReference>
<feature type="compositionally biased region" description="Basic and acidic residues" evidence="1">
    <location>
        <begin position="45"/>
        <end position="56"/>
    </location>
</feature>
<dbReference type="AlphaFoldDB" id="A6ITY8"/>
<name>A6ITY8_RAT</name>
<gene>
    <name evidence="2" type="ORF">rCG_63013</name>
</gene>